<evidence type="ECO:0000256" key="7">
    <source>
        <dbReference type="ARBA" id="ARBA00023235"/>
    </source>
</evidence>
<evidence type="ECO:0000256" key="2">
    <source>
        <dbReference type="ARBA" id="ARBA00004939"/>
    </source>
</evidence>
<dbReference type="GO" id="GO:0004807">
    <property type="term" value="F:triose-phosphate isomerase activity"/>
    <property type="evidence" value="ECO:0007669"/>
    <property type="project" value="UniProtKB-UniRule"/>
</dbReference>
<dbReference type="EC" id="5.3.1.1" evidence="8 9"/>
<evidence type="ECO:0000256" key="3">
    <source>
        <dbReference type="ARBA" id="ARBA00007422"/>
    </source>
</evidence>
<dbReference type="GO" id="GO:0019563">
    <property type="term" value="P:glycerol catabolic process"/>
    <property type="evidence" value="ECO:0007669"/>
    <property type="project" value="TreeGrafter"/>
</dbReference>
<name>A0A1W6YP88_9BORD</name>
<keyword evidence="4 8" id="KW-0312">Gluconeogenesis</keyword>
<sequence>MSTDDRRDTPADAASQTPAGAARARLVLGNWKMHGSLAENAALLDALRARAGAGTCQVGVCVPFPYLAQTQALLDGSAVSWGAQDISVHDKGAYTGEVSAAMLKDFGCRWALAGHSERRAMHGETDELVAEKAKTALAAGLTPVVCVGETLAEREGGNTLGVIERQLEPVLALGAQSLIHVVLAYEPVWAIGTGRTATPEQAQEVHGAIRVALRGLGVPGVRILYGGSVKAANAAELFAMPDIDGALVGGASLVADEFLRIAAI</sequence>
<keyword evidence="7 8" id="KW-0413">Isomerase</keyword>
<evidence type="ECO:0000256" key="4">
    <source>
        <dbReference type="ARBA" id="ARBA00022432"/>
    </source>
</evidence>
<dbReference type="PROSITE" id="PS00171">
    <property type="entry name" value="TIM_1"/>
    <property type="match status" value="1"/>
</dbReference>
<dbReference type="KEGG" id="bgv:CAL12_20040"/>
<comment type="catalytic activity">
    <reaction evidence="8 9">
        <text>D-glyceraldehyde 3-phosphate = dihydroxyacetone phosphate</text>
        <dbReference type="Rhea" id="RHEA:18585"/>
        <dbReference type="ChEBI" id="CHEBI:57642"/>
        <dbReference type="ChEBI" id="CHEBI:59776"/>
        <dbReference type="EC" id="5.3.1.1"/>
    </reaction>
</comment>
<evidence type="ECO:0000256" key="5">
    <source>
        <dbReference type="ARBA" id="ARBA00022490"/>
    </source>
</evidence>
<evidence type="ECO:0000256" key="6">
    <source>
        <dbReference type="ARBA" id="ARBA00023152"/>
    </source>
</evidence>
<accession>A0A1W6YP88</accession>
<comment type="subcellular location">
    <subcellularLocation>
        <location evidence="8 9">Cytoplasm</location>
    </subcellularLocation>
</comment>
<comment type="pathway">
    <text evidence="8 9">Carbohydrate biosynthesis; gluconeogenesis.</text>
</comment>
<dbReference type="InterPro" id="IPR035990">
    <property type="entry name" value="TIM_sf"/>
</dbReference>
<keyword evidence="6 8" id="KW-0324">Glycolysis</keyword>
<keyword evidence="5 8" id="KW-0963">Cytoplasm</keyword>
<evidence type="ECO:0000256" key="8">
    <source>
        <dbReference type="HAMAP-Rule" id="MF_00147"/>
    </source>
</evidence>
<comment type="pathway">
    <text evidence="2">Carbohydrate metabolism; erythritol degradation.</text>
</comment>
<dbReference type="GO" id="GO:0006094">
    <property type="term" value="P:gluconeogenesis"/>
    <property type="evidence" value="ECO:0007669"/>
    <property type="project" value="UniProtKB-UniRule"/>
</dbReference>
<evidence type="ECO:0000313" key="11">
    <source>
        <dbReference type="Proteomes" id="UP000194151"/>
    </source>
</evidence>
<dbReference type="GO" id="GO:0046166">
    <property type="term" value="P:glyceraldehyde-3-phosphate biosynthetic process"/>
    <property type="evidence" value="ECO:0007669"/>
    <property type="project" value="TreeGrafter"/>
</dbReference>
<dbReference type="HAMAP" id="MF_00147_B">
    <property type="entry name" value="TIM_B"/>
    <property type="match status" value="1"/>
</dbReference>
<reference evidence="10 11" key="1">
    <citation type="submission" date="2017-05" db="EMBL/GenBank/DDBJ databases">
        <title>Complete and WGS of Bordetella genogroups.</title>
        <authorList>
            <person name="Spilker T."/>
            <person name="LiPuma J."/>
        </authorList>
    </citation>
    <scope>NUCLEOTIDE SEQUENCE [LARGE SCALE GENOMIC DNA]</scope>
    <source>
        <strain evidence="10 11">AU19157</strain>
    </source>
</reference>
<feature type="active site" description="Electrophile" evidence="8">
    <location>
        <position position="115"/>
    </location>
</feature>
<evidence type="ECO:0000256" key="1">
    <source>
        <dbReference type="ARBA" id="ARBA00004680"/>
    </source>
</evidence>
<dbReference type="AlphaFoldDB" id="A0A1W6YP88"/>
<dbReference type="Proteomes" id="UP000194151">
    <property type="component" value="Chromosome"/>
</dbReference>
<protein>
    <recommendedName>
        <fullName evidence="8 9">Triosephosphate isomerase</fullName>
        <shortName evidence="8">TIM</shortName>
        <shortName evidence="8">TPI</shortName>
        <ecNumber evidence="8 9">5.3.1.1</ecNumber>
    </recommendedName>
    <alternativeName>
        <fullName evidence="8">Triose-phosphate isomerase</fullName>
    </alternativeName>
</protein>
<proteinExistence type="inferred from homology"/>
<dbReference type="Gene3D" id="3.20.20.70">
    <property type="entry name" value="Aldolase class I"/>
    <property type="match status" value="1"/>
</dbReference>
<feature type="active site" description="Proton acceptor" evidence="8">
    <location>
        <position position="186"/>
    </location>
</feature>
<organism evidence="10 11">
    <name type="scientific">Bordetella genomosp. 8</name>
    <dbReference type="NCBI Taxonomy" id="1416806"/>
    <lineage>
        <taxon>Bacteria</taxon>
        <taxon>Pseudomonadati</taxon>
        <taxon>Pseudomonadota</taxon>
        <taxon>Betaproteobacteria</taxon>
        <taxon>Burkholderiales</taxon>
        <taxon>Alcaligenaceae</taxon>
        <taxon>Bordetella</taxon>
    </lineage>
</organism>
<dbReference type="InterPro" id="IPR022896">
    <property type="entry name" value="TrioseP_Isoase_bac/euk"/>
</dbReference>
<feature type="binding site" evidence="8">
    <location>
        <begin position="30"/>
        <end position="32"/>
    </location>
    <ligand>
        <name>substrate</name>
    </ligand>
</feature>
<comment type="function">
    <text evidence="8">Involved in the gluconeogenesis. Catalyzes stereospecifically the conversion of dihydroxyacetone phosphate (DHAP) to D-glyceraldehyde-3-phosphate (G3P).</text>
</comment>
<gene>
    <name evidence="8" type="primary">tpiA</name>
    <name evidence="10" type="ORF">CAL12_20040</name>
</gene>
<dbReference type="CDD" id="cd00311">
    <property type="entry name" value="TIM"/>
    <property type="match status" value="1"/>
</dbReference>
<dbReference type="PANTHER" id="PTHR21139">
    <property type="entry name" value="TRIOSEPHOSPHATE ISOMERASE"/>
    <property type="match status" value="1"/>
</dbReference>
<dbReference type="STRING" id="1416806.CAL12_20040"/>
<dbReference type="UniPathway" id="UPA00109">
    <property type="reaction ID" value="UER00189"/>
</dbReference>
<feature type="binding site" evidence="8">
    <location>
        <begin position="249"/>
        <end position="250"/>
    </location>
    <ligand>
        <name>substrate</name>
    </ligand>
</feature>
<dbReference type="OrthoDB" id="9809429at2"/>
<feature type="binding site" evidence="8">
    <location>
        <position position="192"/>
    </location>
    <ligand>
        <name>substrate</name>
    </ligand>
</feature>
<dbReference type="Pfam" id="PF00121">
    <property type="entry name" value="TIM"/>
    <property type="match status" value="1"/>
</dbReference>
<evidence type="ECO:0000256" key="9">
    <source>
        <dbReference type="RuleBase" id="RU363013"/>
    </source>
</evidence>
<dbReference type="InterPro" id="IPR020861">
    <property type="entry name" value="Triosephosphate_isomerase_AS"/>
</dbReference>
<evidence type="ECO:0000313" key="10">
    <source>
        <dbReference type="EMBL" id="ARP82877.1"/>
    </source>
</evidence>
<dbReference type="PANTHER" id="PTHR21139:SF42">
    <property type="entry name" value="TRIOSEPHOSPHATE ISOMERASE"/>
    <property type="match status" value="1"/>
</dbReference>
<dbReference type="RefSeq" id="WP_086066232.1">
    <property type="nucleotide sequence ID" value="NZ_CP021108.1"/>
</dbReference>
<feature type="binding site" evidence="8">
    <location>
        <position position="228"/>
    </location>
    <ligand>
        <name>substrate</name>
    </ligand>
</feature>
<dbReference type="GO" id="GO:0005829">
    <property type="term" value="C:cytosol"/>
    <property type="evidence" value="ECO:0007669"/>
    <property type="project" value="TreeGrafter"/>
</dbReference>
<dbReference type="SUPFAM" id="SSF51351">
    <property type="entry name" value="Triosephosphate isomerase (TIM)"/>
    <property type="match status" value="1"/>
</dbReference>
<dbReference type="UniPathway" id="UPA00138"/>
<dbReference type="PROSITE" id="PS51440">
    <property type="entry name" value="TIM_2"/>
    <property type="match status" value="1"/>
</dbReference>
<comment type="pathway">
    <text evidence="1 8 9">Carbohydrate degradation; glycolysis; D-glyceraldehyde 3-phosphate from glycerone phosphate: step 1/1.</text>
</comment>
<dbReference type="InterPro" id="IPR013785">
    <property type="entry name" value="Aldolase_TIM"/>
</dbReference>
<keyword evidence="11" id="KW-1185">Reference proteome</keyword>
<comment type="subunit">
    <text evidence="8 9">Homodimer.</text>
</comment>
<dbReference type="InterPro" id="IPR000652">
    <property type="entry name" value="Triosephosphate_isomerase"/>
</dbReference>
<dbReference type="GO" id="GO:0006096">
    <property type="term" value="P:glycolytic process"/>
    <property type="evidence" value="ECO:0007669"/>
    <property type="project" value="UniProtKB-UniRule"/>
</dbReference>
<comment type="similarity">
    <text evidence="3 8 9">Belongs to the triosephosphate isomerase family.</text>
</comment>
<dbReference type="EMBL" id="CP021108">
    <property type="protein sequence ID" value="ARP82877.1"/>
    <property type="molecule type" value="Genomic_DNA"/>
</dbReference>
<dbReference type="NCBIfam" id="TIGR00419">
    <property type="entry name" value="tim"/>
    <property type="match status" value="1"/>
</dbReference>
<dbReference type="FunFam" id="3.20.20.70:FF:000016">
    <property type="entry name" value="Triosephosphate isomerase"/>
    <property type="match status" value="1"/>
</dbReference>